<evidence type="ECO:0000256" key="4">
    <source>
        <dbReference type="RuleBase" id="RU003788"/>
    </source>
</evidence>
<dbReference type="SUPFAM" id="SSF53955">
    <property type="entry name" value="Lysozyme-like"/>
    <property type="match status" value="1"/>
</dbReference>
<evidence type="ECO:0000313" key="7">
    <source>
        <dbReference type="Proteomes" id="UP000242515"/>
    </source>
</evidence>
<evidence type="ECO:0000256" key="3">
    <source>
        <dbReference type="ARBA" id="ARBA00023200"/>
    </source>
</evidence>
<feature type="domain" description="Peptidoglycan binding-like" evidence="5">
    <location>
        <begin position="15"/>
        <end position="62"/>
    </location>
</feature>
<accession>A0A1H9DYN0</accession>
<dbReference type="CDD" id="cd00737">
    <property type="entry name" value="lyz_endolysin_autolysin"/>
    <property type="match status" value="1"/>
</dbReference>
<comment type="catalytic activity">
    <reaction evidence="4">
        <text>Hydrolysis of (1-&gt;4)-beta-linkages between N-acetylmuramic acid and N-acetyl-D-glucosamine residues in a peptidoglycan and between N-acetyl-D-glucosamine residues in chitodextrins.</text>
        <dbReference type="EC" id="3.2.1.17"/>
    </reaction>
</comment>
<organism evidence="6 7">
    <name type="scientific">Rosenbergiella nectarea</name>
    <dbReference type="NCBI Taxonomy" id="988801"/>
    <lineage>
        <taxon>Bacteria</taxon>
        <taxon>Pseudomonadati</taxon>
        <taxon>Pseudomonadota</taxon>
        <taxon>Gammaproteobacteria</taxon>
        <taxon>Enterobacterales</taxon>
        <taxon>Erwiniaceae</taxon>
        <taxon>Rosenbergiella</taxon>
    </lineage>
</organism>
<keyword evidence="2 4" id="KW-0081">Bacteriolytic enzyme</keyword>
<dbReference type="OrthoDB" id="932638at2"/>
<dbReference type="PANTHER" id="PTHR38107:SF3">
    <property type="entry name" value="LYSOZYME RRRD-RELATED"/>
    <property type="match status" value="1"/>
</dbReference>
<reference evidence="7" key="1">
    <citation type="submission" date="2016-10" db="EMBL/GenBank/DDBJ databases">
        <authorList>
            <person name="Varghese N."/>
            <person name="Submissions S."/>
        </authorList>
    </citation>
    <scope>NUCLEOTIDE SEQUENCE [LARGE SCALE GENOMIC DNA]</scope>
    <source>
        <strain evidence="7">8N4</strain>
    </source>
</reference>
<dbReference type="EC" id="3.2.1.17" evidence="4"/>
<dbReference type="GO" id="GO:0009253">
    <property type="term" value="P:peptidoglycan catabolic process"/>
    <property type="evidence" value="ECO:0007669"/>
    <property type="project" value="InterPro"/>
</dbReference>
<dbReference type="InterPro" id="IPR051018">
    <property type="entry name" value="Bacteriophage_GH24"/>
</dbReference>
<evidence type="ECO:0000313" key="6">
    <source>
        <dbReference type="EMBL" id="SEQ18571.1"/>
    </source>
</evidence>
<dbReference type="Pfam" id="PF00959">
    <property type="entry name" value="Phage_lysozyme"/>
    <property type="match status" value="1"/>
</dbReference>
<dbReference type="RefSeq" id="WP_092672087.1">
    <property type="nucleotide sequence ID" value="NZ_FOGC01000001.1"/>
</dbReference>
<dbReference type="AlphaFoldDB" id="A0A1H9DYN0"/>
<dbReference type="Pfam" id="PF01471">
    <property type="entry name" value="PG_binding_1"/>
    <property type="match status" value="1"/>
</dbReference>
<dbReference type="InterPro" id="IPR036366">
    <property type="entry name" value="PGBDSf"/>
</dbReference>
<dbReference type="GO" id="GO:0003796">
    <property type="term" value="F:lysozyme activity"/>
    <property type="evidence" value="ECO:0007669"/>
    <property type="project" value="UniProtKB-EC"/>
</dbReference>
<dbReference type="InterPro" id="IPR002477">
    <property type="entry name" value="Peptidoglycan-bd-like"/>
</dbReference>
<dbReference type="Gene3D" id="1.10.101.10">
    <property type="entry name" value="PGBD-like superfamily/PGBD"/>
    <property type="match status" value="1"/>
</dbReference>
<dbReference type="GO" id="GO:0016998">
    <property type="term" value="P:cell wall macromolecule catabolic process"/>
    <property type="evidence" value="ECO:0007669"/>
    <property type="project" value="InterPro"/>
</dbReference>
<dbReference type="PANTHER" id="PTHR38107">
    <property type="match status" value="1"/>
</dbReference>
<sequence length="261" mass="29182">MSIKYSVGLKATNTRSDVITIQKLLVKHGFALKIDGLCGNKTINAIRGFQKGLKIFPDAYVDINRKTLKFLDSNKITILKNSNFHPAGIGSKFDVTTLRLSQSGINLLKNYESLRLKIYDDQTGKEVSYYVKGATIGYGYLIRNASEFEEYKNGISVTQADSLFRKVLVMYENAVKKFVKVNLTQSQFDALTILCYNIGIGNDSRGFGGSTVVKIINGESTGNLDSAWKAWNKSQGSVSSGLMKRRETELKIYYKADYTRL</sequence>
<keyword evidence="4" id="KW-0326">Glycosidase</keyword>
<dbReference type="EMBL" id="FOGC01000001">
    <property type="protein sequence ID" value="SEQ18571.1"/>
    <property type="molecule type" value="Genomic_DNA"/>
</dbReference>
<name>A0A1H9DYN0_9GAMM</name>
<keyword evidence="4" id="KW-0378">Hydrolase</keyword>
<dbReference type="InterPro" id="IPR036365">
    <property type="entry name" value="PGBD-like_sf"/>
</dbReference>
<dbReference type="SUPFAM" id="SSF47090">
    <property type="entry name" value="PGBD-like"/>
    <property type="match status" value="1"/>
</dbReference>
<dbReference type="Proteomes" id="UP000242515">
    <property type="component" value="Unassembled WGS sequence"/>
</dbReference>
<gene>
    <name evidence="6" type="ORF">SAMN05216522_101458</name>
</gene>
<dbReference type="GO" id="GO:0031640">
    <property type="term" value="P:killing of cells of another organism"/>
    <property type="evidence" value="ECO:0007669"/>
    <property type="project" value="UniProtKB-KW"/>
</dbReference>
<proteinExistence type="inferred from homology"/>
<dbReference type="InterPro" id="IPR002196">
    <property type="entry name" value="Glyco_hydro_24"/>
</dbReference>
<keyword evidence="1 4" id="KW-0929">Antimicrobial</keyword>
<dbReference type="Gene3D" id="1.10.530.40">
    <property type="match status" value="1"/>
</dbReference>
<protein>
    <recommendedName>
        <fullName evidence="4">Lysozyme</fullName>
        <ecNumber evidence="4">3.2.1.17</ecNumber>
    </recommendedName>
</protein>
<keyword evidence="3" id="KW-1035">Host cytoplasm</keyword>
<evidence type="ECO:0000259" key="5">
    <source>
        <dbReference type="Pfam" id="PF01471"/>
    </source>
</evidence>
<dbReference type="InterPro" id="IPR033907">
    <property type="entry name" value="Endolysin_autolysin"/>
</dbReference>
<dbReference type="STRING" id="988801.SAMN05216522_101458"/>
<keyword evidence="7" id="KW-1185">Reference proteome</keyword>
<dbReference type="GO" id="GO:0042742">
    <property type="term" value="P:defense response to bacterium"/>
    <property type="evidence" value="ECO:0007669"/>
    <property type="project" value="UniProtKB-KW"/>
</dbReference>
<comment type="similarity">
    <text evidence="4">Belongs to the glycosyl hydrolase 24 family.</text>
</comment>
<dbReference type="InterPro" id="IPR023346">
    <property type="entry name" value="Lysozyme-like_dom_sf"/>
</dbReference>
<dbReference type="InterPro" id="IPR023347">
    <property type="entry name" value="Lysozyme_dom_sf"/>
</dbReference>
<evidence type="ECO:0000256" key="2">
    <source>
        <dbReference type="ARBA" id="ARBA00022638"/>
    </source>
</evidence>
<evidence type="ECO:0000256" key="1">
    <source>
        <dbReference type="ARBA" id="ARBA00022529"/>
    </source>
</evidence>